<dbReference type="PANTHER" id="PTHR13767:SF2">
    <property type="entry name" value="PSEUDOURIDYLATE SYNTHASE TRUB1"/>
    <property type="match status" value="1"/>
</dbReference>
<comment type="catalytic activity">
    <reaction evidence="1 5">
        <text>uridine(55) in tRNA = pseudouridine(55) in tRNA</text>
        <dbReference type="Rhea" id="RHEA:42532"/>
        <dbReference type="Rhea" id="RHEA-COMP:10101"/>
        <dbReference type="Rhea" id="RHEA-COMP:10102"/>
        <dbReference type="ChEBI" id="CHEBI:65314"/>
        <dbReference type="ChEBI" id="CHEBI:65315"/>
        <dbReference type="EC" id="5.4.99.25"/>
    </reaction>
</comment>
<dbReference type="Gene3D" id="2.30.130.10">
    <property type="entry name" value="PUA domain"/>
    <property type="match status" value="1"/>
</dbReference>
<dbReference type="GO" id="GO:0003723">
    <property type="term" value="F:RNA binding"/>
    <property type="evidence" value="ECO:0007669"/>
    <property type="project" value="InterPro"/>
</dbReference>
<dbReference type="GO" id="GO:0160148">
    <property type="term" value="F:tRNA pseudouridine(55) synthase activity"/>
    <property type="evidence" value="ECO:0007669"/>
    <property type="project" value="UniProtKB-EC"/>
</dbReference>
<evidence type="ECO:0000259" key="6">
    <source>
        <dbReference type="Pfam" id="PF01509"/>
    </source>
</evidence>
<protein>
    <recommendedName>
        <fullName evidence="5">tRNA pseudouridine synthase B</fullName>
        <ecNumber evidence="5">5.4.99.25</ecNumber>
    </recommendedName>
    <alternativeName>
        <fullName evidence="5">tRNA pseudouridine(55) synthase</fullName>
        <shortName evidence="5">Psi55 synthase</shortName>
    </alternativeName>
    <alternativeName>
        <fullName evidence="5">tRNA pseudouridylate synthase</fullName>
    </alternativeName>
    <alternativeName>
        <fullName evidence="5">tRNA-uridine isomerase</fullName>
    </alternativeName>
</protein>
<sequence length="291" mass="32038">MLAGWIILDKPSGVFSRTAGARVARMFGEKTFGHIGTLDPMASGVLPIAIGAATKMIPFVEEIRSTVKEYLFSLQFGFETDTLDITGKEIKRTDIIPDKESVLSILPKLIGDIEQIPPIYSAVHIDGKRAYELARQGRVVENMVPRQVRIESLDLVEIDGNSWVFKVRCSRGTYVRSIARDIAKLCGTVATVDMIRRTESIGFGIKDTVQLDFLENLFNNSADFEGYLKPADFGLGDIPVQNLDNKQAVLYKNGGFIETGGQDGMRRVYSGSEFIGVGVITGGVLRPKRTI</sequence>
<dbReference type="Gene3D" id="3.30.2350.10">
    <property type="entry name" value="Pseudouridine synthase"/>
    <property type="match status" value="1"/>
</dbReference>
<dbReference type="GO" id="GO:0031119">
    <property type="term" value="P:tRNA pseudouridine synthesis"/>
    <property type="evidence" value="ECO:0007669"/>
    <property type="project" value="UniProtKB-UniRule"/>
</dbReference>
<dbReference type="HAMAP" id="MF_01080">
    <property type="entry name" value="TruB_bact"/>
    <property type="match status" value="1"/>
</dbReference>
<name>A0A9D1SN55_9PROT</name>
<feature type="domain" description="tRNA pseudouridine synthase II TruB subfamily 1 C-terminal" evidence="7">
    <location>
        <begin position="240"/>
        <end position="290"/>
    </location>
</feature>
<dbReference type="InterPro" id="IPR036974">
    <property type="entry name" value="PUA_sf"/>
</dbReference>
<feature type="domain" description="Pseudouridine synthase II N-terminal" evidence="6">
    <location>
        <begin position="25"/>
        <end position="175"/>
    </location>
</feature>
<dbReference type="Pfam" id="PF01509">
    <property type="entry name" value="TruB_N"/>
    <property type="match status" value="1"/>
</dbReference>
<dbReference type="InterPro" id="IPR002501">
    <property type="entry name" value="PsdUridine_synth_N"/>
</dbReference>
<evidence type="ECO:0000313" key="8">
    <source>
        <dbReference type="EMBL" id="HIU65753.1"/>
    </source>
</evidence>
<reference evidence="8" key="1">
    <citation type="submission" date="2020-10" db="EMBL/GenBank/DDBJ databases">
        <authorList>
            <person name="Gilroy R."/>
        </authorList>
    </citation>
    <scope>NUCLEOTIDE SEQUENCE</scope>
    <source>
        <strain evidence="8">CHK136-897</strain>
    </source>
</reference>
<evidence type="ECO:0000256" key="3">
    <source>
        <dbReference type="ARBA" id="ARBA00022694"/>
    </source>
</evidence>
<evidence type="ECO:0000256" key="5">
    <source>
        <dbReference type="HAMAP-Rule" id="MF_01080"/>
    </source>
</evidence>
<dbReference type="InterPro" id="IPR020103">
    <property type="entry name" value="PsdUridine_synth_cat_dom_sf"/>
</dbReference>
<dbReference type="InterPro" id="IPR015240">
    <property type="entry name" value="tRNA_sdUridine_synth_fam1_C"/>
</dbReference>
<reference evidence="8" key="2">
    <citation type="journal article" date="2021" name="PeerJ">
        <title>Extensive microbial diversity within the chicken gut microbiome revealed by metagenomics and culture.</title>
        <authorList>
            <person name="Gilroy R."/>
            <person name="Ravi A."/>
            <person name="Getino M."/>
            <person name="Pursley I."/>
            <person name="Horton D.L."/>
            <person name="Alikhan N.F."/>
            <person name="Baker D."/>
            <person name="Gharbi K."/>
            <person name="Hall N."/>
            <person name="Watson M."/>
            <person name="Adriaenssens E.M."/>
            <person name="Foster-Nyarko E."/>
            <person name="Jarju S."/>
            <person name="Secka A."/>
            <person name="Antonio M."/>
            <person name="Oren A."/>
            <person name="Chaudhuri R.R."/>
            <person name="La Ragione R."/>
            <person name="Hildebrand F."/>
            <person name="Pallen M.J."/>
        </authorList>
    </citation>
    <scope>NUCLEOTIDE SEQUENCE</scope>
    <source>
        <strain evidence="8">CHK136-897</strain>
    </source>
</reference>
<keyword evidence="3 5" id="KW-0819">tRNA processing</keyword>
<gene>
    <name evidence="5 8" type="primary">truB</name>
    <name evidence="8" type="ORF">IAC63_03910</name>
</gene>
<dbReference type="Pfam" id="PF09157">
    <property type="entry name" value="TruB-C_2"/>
    <property type="match status" value="1"/>
</dbReference>
<dbReference type="EC" id="5.4.99.25" evidence="5"/>
<comment type="function">
    <text evidence="5">Responsible for synthesis of pseudouridine from uracil-55 in the psi GC loop of transfer RNAs.</text>
</comment>
<feature type="active site" description="Nucleophile" evidence="5">
    <location>
        <position position="39"/>
    </location>
</feature>
<dbReference type="SUPFAM" id="SSF55120">
    <property type="entry name" value="Pseudouridine synthase"/>
    <property type="match status" value="1"/>
</dbReference>
<dbReference type="InterPro" id="IPR014780">
    <property type="entry name" value="tRNA_psdUridine_synth_TruB"/>
</dbReference>
<comment type="caution">
    <text evidence="8">The sequence shown here is derived from an EMBL/GenBank/DDBJ whole genome shotgun (WGS) entry which is preliminary data.</text>
</comment>
<evidence type="ECO:0000259" key="7">
    <source>
        <dbReference type="Pfam" id="PF09157"/>
    </source>
</evidence>
<dbReference type="Proteomes" id="UP000824142">
    <property type="component" value="Unassembled WGS sequence"/>
</dbReference>
<dbReference type="NCBIfam" id="TIGR00431">
    <property type="entry name" value="TruB"/>
    <property type="match status" value="1"/>
</dbReference>
<evidence type="ECO:0000313" key="9">
    <source>
        <dbReference type="Proteomes" id="UP000824142"/>
    </source>
</evidence>
<evidence type="ECO:0000256" key="1">
    <source>
        <dbReference type="ARBA" id="ARBA00000385"/>
    </source>
</evidence>
<dbReference type="PANTHER" id="PTHR13767">
    <property type="entry name" value="TRNA-PSEUDOURIDINE SYNTHASE"/>
    <property type="match status" value="1"/>
</dbReference>
<evidence type="ECO:0000256" key="2">
    <source>
        <dbReference type="ARBA" id="ARBA00005642"/>
    </source>
</evidence>
<dbReference type="EMBL" id="DVNO01000034">
    <property type="protein sequence ID" value="HIU65753.1"/>
    <property type="molecule type" value="Genomic_DNA"/>
</dbReference>
<proteinExistence type="inferred from homology"/>
<organism evidence="8 9">
    <name type="scientific">Candidatus Enterousia avicola</name>
    <dbReference type="NCBI Taxonomy" id="2840787"/>
    <lineage>
        <taxon>Bacteria</taxon>
        <taxon>Pseudomonadati</taxon>
        <taxon>Pseudomonadota</taxon>
        <taxon>Alphaproteobacteria</taxon>
        <taxon>Candidatus Enterousia</taxon>
    </lineage>
</organism>
<comment type="similarity">
    <text evidence="2 5">Belongs to the pseudouridine synthase TruB family. Type 1 subfamily.</text>
</comment>
<dbReference type="CDD" id="cd02573">
    <property type="entry name" value="PseudoU_synth_EcTruB"/>
    <property type="match status" value="1"/>
</dbReference>
<evidence type="ECO:0000256" key="4">
    <source>
        <dbReference type="ARBA" id="ARBA00023235"/>
    </source>
</evidence>
<dbReference type="AlphaFoldDB" id="A0A9D1SN55"/>
<dbReference type="GO" id="GO:1990481">
    <property type="term" value="P:mRNA pseudouridine synthesis"/>
    <property type="evidence" value="ECO:0007669"/>
    <property type="project" value="TreeGrafter"/>
</dbReference>
<accession>A0A9D1SN55</accession>
<keyword evidence="4 5" id="KW-0413">Isomerase</keyword>